<dbReference type="Pfam" id="PF13280">
    <property type="entry name" value="WYL"/>
    <property type="match status" value="1"/>
</dbReference>
<dbReference type="InterPro" id="IPR051534">
    <property type="entry name" value="CBASS_pafABC_assoc_protein"/>
</dbReference>
<dbReference type="InterPro" id="IPR026881">
    <property type="entry name" value="WYL_dom"/>
</dbReference>
<evidence type="ECO:0000259" key="2">
    <source>
        <dbReference type="Pfam" id="PF25583"/>
    </source>
</evidence>
<dbReference type="InterPro" id="IPR057727">
    <property type="entry name" value="WCX_dom"/>
</dbReference>
<sequence>MKSPAMKVERILYILCLLMERPRNVESIIRAMSEDHRFDWHHYSKETIYRDIKQLRNSGFKIDHSRKSGTYEIKSIPVRLDFEPGEIVALAVACRTIPEEAGMPYAKELSGALNKISGLLSPESKQTLATNPYFQMKFKPVADYSSHQGTIEKIRRAIAAGREIEMVYYSAKSDKEQKRVVDPYELYFSEGGVRLEAYCHVKRKVLEFRVDRIRELKVLPIQAGAPVGDGSFTFKLWLDQRLARSIGERFSDQKTELNEDGSSTLTARSTNPFRLILQVLAYGEHAKLLEPVHLKRRMAVIAEQMDKLYAGE</sequence>
<proteinExistence type="predicted"/>
<accession>A0A2M7T9V4</accession>
<dbReference type="AlphaFoldDB" id="A0A2M7T9V4"/>
<dbReference type="PANTHER" id="PTHR34580:SF1">
    <property type="entry name" value="PROTEIN PAFC"/>
    <property type="match status" value="1"/>
</dbReference>
<dbReference type="PANTHER" id="PTHR34580">
    <property type="match status" value="1"/>
</dbReference>
<organism evidence="3 4">
    <name type="scientific">Candidatus Aquicultor secundus</name>
    <dbReference type="NCBI Taxonomy" id="1973895"/>
    <lineage>
        <taxon>Bacteria</taxon>
        <taxon>Bacillati</taxon>
        <taxon>Actinomycetota</taxon>
        <taxon>Candidatus Aquicultoria</taxon>
        <taxon>Candidatus Aquicultorales</taxon>
        <taxon>Candidatus Aquicultoraceae</taxon>
        <taxon>Candidatus Aquicultor</taxon>
    </lineage>
</organism>
<reference evidence="4" key="1">
    <citation type="submission" date="2017-09" db="EMBL/GenBank/DDBJ databases">
        <title>Depth-based differentiation of microbial function through sediment-hosted aquifers and enrichment of novel symbionts in the deep terrestrial subsurface.</title>
        <authorList>
            <person name="Probst A.J."/>
            <person name="Ladd B."/>
            <person name="Jarett J.K."/>
            <person name="Geller-Mcgrath D.E."/>
            <person name="Sieber C.M.K."/>
            <person name="Emerson J.B."/>
            <person name="Anantharaman K."/>
            <person name="Thomas B.C."/>
            <person name="Malmstrom R."/>
            <person name="Stieglmeier M."/>
            <person name="Klingl A."/>
            <person name="Woyke T."/>
            <person name="Ryan C.M."/>
            <person name="Banfield J.F."/>
        </authorList>
    </citation>
    <scope>NUCLEOTIDE SEQUENCE [LARGE SCALE GENOMIC DNA]</scope>
</reference>
<protein>
    <submittedName>
        <fullName evidence="3">Uncharacterized protein</fullName>
    </submittedName>
</protein>
<feature type="domain" description="WCX" evidence="2">
    <location>
        <begin position="233"/>
        <end position="305"/>
    </location>
</feature>
<gene>
    <name evidence="3" type="ORF">COY37_02055</name>
</gene>
<evidence type="ECO:0000313" key="3">
    <source>
        <dbReference type="EMBL" id="PIZ41623.1"/>
    </source>
</evidence>
<dbReference type="PROSITE" id="PS52050">
    <property type="entry name" value="WYL"/>
    <property type="match status" value="1"/>
</dbReference>
<name>A0A2M7T9V4_9ACTN</name>
<dbReference type="EMBL" id="PFNG01000050">
    <property type="protein sequence ID" value="PIZ41623.1"/>
    <property type="molecule type" value="Genomic_DNA"/>
</dbReference>
<evidence type="ECO:0000259" key="1">
    <source>
        <dbReference type="Pfam" id="PF13280"/>
    </source>
</evidence>
<comment type="caution">
    <text evidence="3">The sequence shown here is derived from an EMBL/GenBank/DDBJ whole genome shotgun (WGS) entry which is preliminary data.</text>
</comment>
<dbReference type="RefSeq" id="WP_286975797.1">
    <property type="nucleotide sequence ID" value="NZ_PFNG01000050.1"/>
</dbReference>
<dbReference type="Pfam" id="PF25583">
    <property type="entry name" value="WCX"/>
    <property type="match status" value="1"/>
</dbReference>
<dbReference type="Proteomes" id="UP000230956">
    <property type="component" value="Unassembled WGS sequence"/>
</dbReference>
<feature type="domain" description="WYL" evidence="1">
    <location>
        <begin position="150"/>
        <end position="218"/>
    </location>
</feature>
<evidence type="ECO:0000313" key="4">
    <source>
        <dbReference type="Proteomes" id="UP000230956"/>
    </source>
</evidence>